<feature type="compositionally biased region" description="Low complexity" evidence="2">
    <location>
        <begin position="33"/>
        <end position="50"/>
    </location>
</feature>
<evidence type="ECO:0000256" key="2">
    <source>
        <dbReference type="SAM" id="MobiDB-lite"/>
    </source>
</evidence>
<dbReference type="EMBL" id="CP124535">
    <property type="protein sequence ID" value="WGV16906.1"/>
    <property type="molecule type" value="Genomic_DNA"/>
</dbReference>
<keyword evidence="1" id="KW-0175">Coiled coil</keyword>
<dbReference type="Proteomes" id="UP001230978">
    <property type="component" value="Chromosome"/>
</dbReference>
<protein>
    <submittedName>
        <fullName evidence="3">Uncharacterized protein</fullName>
    </submittedName>
</protein>
<feature type="coiled-coil region" evidence="1">
    <location>
        <begin position="51"/>
        <end position="85"/>
    </location>
</feature>
<reference evidence="3 4" key="1">
    <citation type="submission" date="2023-04" db="EMBL/GenBank/DDBJ databases">
        <title>YMD61, complete Genome.</title>
        <authorList>
            <person name="Zhang J."/>
        </authorList>
    </citation>
    <scope>NUCLEOTIDE SEQUENCE [LARGE SCALE GENOMIC DNA]</scope>
    <source>
        <strain evidence="3 4">YMD61</strain>
    </source>
</reference>
<evidence type="ECO:0000313" key="4">
    <source>
        <dbReference type="Proteomes" id="UP001230978"/>
    </source>
</evidence>
<dbReference type="RefSeq" id="WP_281467720.1">
    <property type="nucleotide sequence ID" value="NZ_CP124535.1"/>
</dbReference>
<organism evidence="3 4">
    <name type="scientific">Fuscovulum ytuae</name>
    <dbReference type="NCBI Taxonomy" id="3042299"/>
    <lineage>
        <taxon>Bacteria</taxon>
        <taxon>Pseudomonadati</taxon>
        <taxon>Pseudomonadota</taxon>
        <taxon>Alphaproteobacteria</taxon>
        <taxon>Rhodobacterales</taxon>
        <taxon>Paracoccaceae</taxon>
        <taxon>Fuscovulum</taxon>
    </lineage>
</organism>
<keyword evidence="4" id="KW-1185">Reference proteome</keyword>
<name>A0ABY8Q7Q7_9RHOB</name>
<proteinExistence type="predicted"/>
<evidence type="ECO:0000313" key="3">
    <source>
        <dbReference type="EMBL" id="WGV16906.1"/>
    </source>
</evidence>
<feature type="region of interest" description="Disordered" evidence="2">
    <location>
        <begin position="28"/>
        <end position="50"/>
    </location>
</feature>
<accession>A0ABY8Q7Q7</accession>
<sequence>MQDLTELERRIAAALQRIGEGVEALSRQAIPSGTAEGAPDGAPDGAALGSDDGAAQRIAELEAELDAERNLSASLRARIAELEDAPPAIADLPPDVAALYARIDKMTAQLDVQGLEMQRMRKTVVQLRENLRGLRRAQVANLADPDQINRAMMAELESIRVARLSEVAEMDEILSELTPLITEERADA</sequence>
<evidence type="ECO:0000256" key="1">
    <source>
        <dbReference type="SAM" id="Coils"/>
    </source>
</evidence>
<gene>
    <name evidence="3" type="ORF">QF092_03580</name>
</gene>